<feature type="compositionally biased region" description="Low complexity" evidence="2">
    <location>
        <begin position="597"/>
        <end position="606"/>
    </location>
</feature>
<dbReference type="GO" id="GO:0012507">
    <property type="term" value="C:ER to Golgi transport vesicle membrane"/>
    <property type="evidence" value="ECO:0007669"/>
    <property type="project" value="TreeGrafter"/>
</dbReference>
<sequence>MSLEESQELKQILDDVILDNIVQVDYNQEALKKNFTSIIDYLRKLHKGQKKLIQVQQESDDKINSLQNDNNSLKNNINQVQNDNKDLQEQIEKLKKEQENLRQEQIGQQKEITAHDDGIKLNVQEIQNLKDRIGQLENRILNLESNQGGDIKIDPSQFQNQSNFDENSLIYKLNGQFVTKQQYDQQIKEILDELEKLKQQIKQIQSSSLSSGSQGNVDSDRLKELENKINDKLSNFNFNNVQQNDGNSDNSQLSLQVEQMQKELDDLRDLLRKKVDTDRFEREIASLRKLINQLSNIGDGKNVEISQGMSEEDRQYVDKLREQLENLEEELRKLKKEVEGNKQEYSSNKKTTDSRLDALENASKFKNNSDDLNDILNKLSQIQNDLAITTELAKENESNIRNLKRNYQNNQNLIYDNQNTNNNNTNDKGGDGISEELVDEKIRQCKEELLELIKALRDEKVPFDDLWKSEAVILEKVDEVAGALIKKLADKSDTKKALIYIERKINQMYHMINKGMGGNENDGLLVKRPMLWSCISCDKSLDKYGGKMGDYKNWAVFPPKETTPDRMGRFGKGYKSLLERSKIKEQRLREEAMRMAQQQQMNDYQQNGTFLPNVHQKNSSSAQFNQTSQGFNQNQGNQNKGQMSQDV</sequence>
<dbReference type="GO" id="GO:0006886">
    <property type="term" value="P:intracellular protein transport"/>
    <property type="evidence" value="ECO:0007669"/>
    <property type="project" value="TreeGrafter"/>
</dbReference>
<protein>
    <submittedName>
        <fullName evidence="3">Uncharacterized protein</fullName>
    </submittedName>
</protein>
<dbReference type="EMBL" id="LDAU01000032">
    <property type="protein sequence ID" value="KRX10300.1"/>
    <property type="molecule type" value="Genomic_DNA"/>
</dbReference>
<dbReference type="GO" id="GO:0061025">
    <property type="term" value="P:membrane fusion"/>
    <property type="evidence" value="ECO:0007669"/>
    <property type="project" value="TreeGrafter"/>
</dbReference>
<dbReference type="PANTHER" id="PTHR10013:SF0">
    <property type="entry name" value="GENERAL VESICULAR TRANSPORT FACTOR P115"/>
    <property type="match status" value="1"/>
</dbReference>
<evidence type="ECO:0000313" key="3">
    <source>
        <dbReference type="EMBL" id="KRX10300.1"/>
    </source>
</evidence>
<keyword evidence="4" id="KW-1185">Reference proteome</keyword>
<dbReference type="OMA" id="NNQQTHV"/>
<organism evidence="3 4">
    <name type="scientific">Pseudocohnilembus persalinus</name>
    <name type="common">Ciliate</name>
    <dbReference type="NCBI Taxonomy" id="266149"/>
    <lineage>
        <taxon>Eukaryota</taxon>
        <taxon>Sar</taxon>
        <taxon>Alveolata</taxon>
        <taxon>Ciliophora</taxon>
        <taxon>Intramacronucleata</taxon>
        <taxon>Oligohymenophorea</taxon>
        <taxon>Scuticociliatia</taxon>
        <taxon>Philasterida</taxon>
        <taxon>Pseudocohnilembidae</taxon>
        <taxon>Pseudocohnilembus</taxon>
    </lineage>
</organism>
<evidence type="ECO:0000256" key="1">
    <source>
        <dbReference type="SAM" id="Coils"/>
    </source>
</evidence>
<dbReference type="AlphaFoldDB" id="A0A0V0R740"/>
<evidence type="ECO:0000256" key="2">
    <source>
        <dbReference type="SAM" id="MobiDB-lite"/>
    </source>
</evidence>
<comment type="caution">
    <text evidence="3">The sequence shown here is derived from an EMBL/GenBank/DDBJ whole genome shotgun (WGS) entry which is preliminary data.</text>
</comment>
<dbReference type="GO" id="GO:0048211">
    <property type="term" value="P:Golgi vesicle docking"/>
    <property type="evidence" value="ECO:0007669"/>
    <property type="project" value="TreeGrafter"/>
</dbReference>
<evidence type="ECO:0000313" key="4">
    <source>
        <dbReference type="Proteomes" id="UP000054937"/>
    </source>
</evidence>
<name>A0A0V0R740_PSEPJ</name>
<dbReference type="Proteomes" id="UP000054937">
    <property type="component" value="Unassembled WGS sequence"/>
</dbReference>
<feature type="compositionally biased region" description="Low complexity" evidence="2">
    <location>
        <begin position="623"/>
        <end position="647"/>
    </location>
</feature>
<dbReference type="PANTHER" id="PTHR10013">
    <property type="entry name" value="GENERAL VESICULAR TRANSPORT FACTOR P115"/>
    <property type="match status" value="1"/>
</dbReference>
<dbReference type="Gene3D" id="1.20.5.1700">
    <property type="match status" value="1"/>
</dbReference>
<feature type="compositionally biased region" description="Polar residues" evidence="2">
    <location>
        <begin position="607"/>
        <end position="622"/>
    </location>
</feature>
<dbReference type="OrthoDB" id="305501at2759"/>
<feature type="coiled-coil region" evidence="1">
    <location>
        <begin position="56"/>
        <end position="146"/>
    </location>
</feature>
<dbReference type="InterPro" id="IPR024095">
    <property type="entry name" value="Vesicle_P115"/>
</dbReference>
<proteinExistence type="predicted"/>
<feature type="region of interest" description="Disordered" evidence="2">
    <location>
        <begin position="597"/>
        <end position="647"/>
    </location>
</feature>
<dbReference type="GO" id="GO:0005783">
    <property type="term" value="C:endoplasmic reticulum"/>
    <property type="evidence" value="ECO:0007669"/>
    <property type="project" value="TreeGrafter"/>
</dbReference>
<feature type="coiled-coil region" evidence="1">
    <location>
        <begin position="386"/>
        <end position="413"/>
    </location>
</feature>
<keyword evidence="1" id="KW-0175">Coiled coil</keyword>
<dbReference type="GO" id="GO:0005795">
    <property type="term" value="C:Golgi stack"/>
    <property type="evidence" value="ECO:0007669"/>
    <property type="project" value="TreeGrafter"/>
</dbReference>
<reference evidence="3 4" key="1">
    <citation type="journal article" date="2015" name="Sci. Rep.">
        <title>Genome of the facultative scuticociliatosis pathogen Pseudocohnilembus persalinus provides insight into its virulence through horizontal gene transfer.</title>
        <authorList>
            <person name="Xiong J."/>
            <person name="Wang G."/>
            <person name="Cheng J."/>
            <person name="Tian M."/>
            <person name="Pan X."/>
            <person name="Warren A."/>
            <person name="Jiang C."/>
            <person name="Yuan D."/>
            <person name="Miao W."/>
        </authorList>
    </citation>
    <scope>NUCLEOTIDE SEQUENCE [LARGE SCALE GENOMIC DNA]</scope>
    <source>
        <strain evidence="3">36N120E</strain>
    </source>
</reference>
<feature type="coiled-coil region" evidence="1">
    <location>
        <begin position="250"/>
        <end position="362"/>
    </location>
</feature>
<gene>
    <name evidence="3" type="ORF">PPERSA_09684</name>
</gene>
<dbReference type="InParanoid" id="A0A0V0R740"/>
<accession>A0A0V0R740</accession>
<dbReference type="GO" id="GO:0006888">
    <property type="term" value="P:endoplasmic reticulum to Golgi vesicle-mediated transport"/>
    <property type="evidence" value="ECO:0007669"/>
    <property type="project" value="TreeGrafter"/>
</dbReference>
<feature type="coiled-coil region" evidence="1">
    <location>
        <begin position="180"/>
        <end position="207"/>
    </location>
</feature>